<gene>
    <name evidence="1" type="ORF">GA_TR19832_c1_g1_i1_g.65405</name>
</gene>
<name>A0A1J3CEJ5_NOCCA</name>
<accession>A0A1J3CEJ5</accession>
<dbReference type="AlphaFoldDB" id="A0A1J3CEJ5"/>
<reference evidence="1" key="1">
    <citation type="submission" date="2016-07" db="EMBL/GenBank/DDBJ databases">
        <title>De novo transcriptome assembly of four accessions of the metal hyperaccumulator plant Noccaea caerulescens.</title>
        <authorList>
            <person name="Blande D."/>
            <person name="Halimaa P."/>
            <person name="Tervahauta A.I."/>
            <person name="Aarts M.G."/>
            <person name="Karenlampi S.O."/>
        </authorList>
    </citation>
    <scope>NUCLEOTIDE SEQUENCE</scope>
</reference>
<evidence type="ECO:0000313" key="1">
    <source>
        <dbReference type="EMBL" id="JAU06393.1"/>
    </source>
</evidence>
<dbReference type="EMBL" id="GEVI01025927">
    <property type="protein sequence ID" value="JAU06393.1"/>
    <property type="molecule type" value="Transcribed_RNA"/>
</dbReference>
<proteinExistence type="predicted"/>
<protein>
    <submittedName>
        <fullName evidence="1">Uncharacterized protein</fullName>
    </submittedName>
</protein>
<organism evidence="1">
    <name type="scientific">Noccaea caerulescens</name>
    <name type="common">Alpine penny-cress</name>
    <name type="synonym">Thlaspi caerulescens</name>
    <dbReference type="NCBI Taxonomy" id="107243"/>
    <lineage>
        <taxon>Eukaryota</taxon>
        <taxon>Viridiplantae</taxon>
        <taxon>Streptophyta</taxon>
        <taxon>Embryophyta</taxon>
        <taxon>Tracheophyta</taxon>
        <taxon>Spermatophyta</taxon>
        <taxon>Magnoliopsida</taxon>
        <taxon>eudicotyledons</taxon>
        <taxon>Gunneridae</taxon>
        <taxon>Pentapetalae</taxon>
        <taxon>rosids</taxon>
        <taxon>malvids</taxon>
        <taxon>Brassicales</taxon>
        <taxon>Brassicaceae</taxon>
        <taxon>Coluteocarpeae</taxon>
        <taxon>Noccaea</taxon>
    </lineage>
</organism>
<sequence length="91" mass="10264">MFKQRASSPCKPCLNTLCLQNATSNIVSSLVSEQVSIVVNPTHHEISRLLIDPQHSRLYLLVEDRLAIDPRVFEKEIAVVFSPESLFASER</sequence>